<dbReference type="InterPro" id="IPR047808">
    <property type="entry name" value="CueP-like"/>
</dbReference>
<reference evidence="2" key="1">
    <citation type="submission" date="2022-04" db="EMBL/GenBank/DDBJ databases">
        <title>Human microbiome associated bacterial genomes.</title>
        <authorList>
            <person name="Sandstrom S."/>
            <person name="Salamzade R."/>
            <person name="Kalan L.R."/>
        </authorList>
    </citation>
    <scope>NUCLEOTIDE SEQUENCE</scope>
    <source>
        <strain evidence="2">P3-SID1762</strain>
    </source>
</reference>
<comment type="caution">
    <text evidence="2">The sequence shown here is derived from an EMBL/GenBank/DDBJ whole genome shotgun (WGS) entry which is preliminary data.</text>
</comment>
<accession>A0AAW5Q375</accession>
<dbReference type="Proteomes" id="UP001206890">
    <property type="component" value="Unassembled WGS sequence"/>
</dbReference>
<dbReference type="Gene3D" id="2.60.40.3700">
    <property type="match status" value="1"/>
</dbReference>
<evidence type="ECO:0000313" key="2">
    <source>
        <dbReference type="EMBL" id="MCT2116628.1"/>
    </source>
</evidence>
<dbReference type="Pfam" id="PF21172">
    <property type="entry name" value="CueP"/>
    <property type="match status" value="1"/>
</dbReference>
<gene>
    <name evidence="2" type="ORF">M3D93_02480</name>
</gene>
<dbReference type="NCBIfam" id="NF038094">
    <property type="entry name" value="CueP_fam"/>
    <property type="match status" value="1"/>
</dbReference>
<dbReference type="AlphaFoldDB" id="A0AAW5Q375"/>
<sequence>MTTTVPPRRRALAAALAATALALSACGTTQPESTVLEQHGLAGMDAPEIIEHLDTMAVSDRPTTLIASVQPTELVLSDTAAGSTQTLPMPDETFYLSVAPYEAQTHDCTFHSLTTCLGEMTGESVDVTVTDAAGRTILDETRTTYDNGFVGLWLPRDITGTIRIEHDGKTASTPIATGADDLTCLTTMQLT</sequence>
<organism evidence="2 3">
    <name type="scientific">Dietzia cinnamea</name>
    <dbReference type="NCBI Taxonomy" id="321318"/>
    <lineage>
        <taxon>Bacteria</taxon>
        <taxon>Bacillati</taxon>
        <taxon>Actinomycetota</taxon>
        <taxon>Actinomycetes</taxon>
        <taxon>Mycobacteriales</taxon>
        <taxon>Dietziaceae</taxon>
        <taxon>Dietzia</taxon>
    </lineage>
</organism>
<proteinExistence type="predicted"/>
<evidence type="ECO:0000313" key="3">
    <source>
        <dbReference type="Proteomes" id="UP001206890"/>
    </source>
</evidence>
<protein>
    <submittedName>
        <fullName evidence="2">CueP family metal-binding protein</fullName>
    </submittedName>
</protein>
<dbReference type="RefSeq" id="WP_181365971.1">
    <property type="nucleotide sequence ID" value="NZ_JAFFGT010000049.1"/>
</dbReference>
<evidence type="ECO:0000256" key="1">
    <source>
        <dbReference type="SAM" id="SignalP"/>
    </source>
</evidence>
<dbReference type="EMBL" id="JALXTC010000006">
    <property type="protein sequence ID" value="MCT2116628.1"/>
    <property type="molecule type" value="Genomic_DNA"/>
</dbReference>
<name>A0AAW5Q375_9ACTN</name>
<feature type="signal peptide" evidence="1">
    <location>
        <begin position="1"/>
        <end position="25"/>
    </location>
</feature>
<feature type="chain" id="PRO_5043767369" evidence="1">
    <location>
        <begin position="26"/>
        <end position="191"/>
    </location>
</feature>
<keyword evidence="1" id="KW-0732">Signal</keyword>